<dbReference type="EMBL" id="VFPG01000001">
    <property type="protein sequence ID" value="TQM32458.1"/>
    <property type="molecule type" value="Genomic_DNA"/>
</dbReference>
<dbReference type="InterPro" id="IPR051081">
    <property type="entry name" value="HTH_MetalResp_TranReg"/>
</dbReference>
<dbReference type="PRINTS" id="PR00778">
    <property type="entry name" value="HTHARSR"/>
</dbReference>
<dbReference type="SUPFAM" id="SSF46785">
    <property type="entry name" value="Winged helix' DNA-binding domain"/>
    <property type="match status" value="1"/>
</dbReference>
<keyword evidence="1" id="KW-0805">Transcription regulation</keyword>
<evidence type="ECO:0000313" key="5">
    <source>
        <dbReference type="EMBL" id="TQM32458.1"/>
    </source>
</evidence>
<dbReference type="CDD" id="cd00090">
    <property type="entry name" value="HTH_ARSR"/>
    <property type="match status" value="1"/>
</dbReference>
<dbReference type="AlphaFoldDB" id="A0A543FF17"/>
<dbReference type="PANTHER" id="PTHR33154">
    <property type="entry name" value="TRANSCRIPTIONAL REGULATOR, ARSR FAMILY"/>
    <property type="match status" value="1"/>
</dbReference>
<feature type="domain" description="HTH arsR-type" evidence="4">
    <location>
        <begin position="1"/>
        <end position="98"/>
    </location>
</feature>
<evidence type="ECO:0000259" key="4">
    <source>
        <dbReference type="PROSITE" id="PS50987"/>
    </source>
</evidence>
<dbReference type="Proteomes" id="UP000316331">
    <property type="component" value="Unassembled WGS sequence"/>
</dbReference>
<comment type="caution">
    <text evidence="5">The sequence shown here is derived from an EMBL/GenBank/DDBJ whole genome shotgun (WGS) entry which is preliminary data.</text>
</comment>
<dbReference type="NCBIfam" id="NF033788">
    <property type="entry name" value="HTH_metalloreg"/>
    <property type="match status" value="1"/>
</dbReference>
<dbReference type="InterPro" id="IPR036388">
    <property type="entry name" value="WH-like_DNA-bd_sf"/>
</dbReference>
<protein>
    <submittedName>
        <fullName evidence="5">ArsR family transcriptional regulator</fullName>
    </submittedName>
</protein>
<evidence type="ECO:0000256" key="3">
    <source>
        <dbReference type="ARBA" id="ARBA00023163"/>
    </source>
</evidence>
<dbReference type="PANTHER" id="PTHR33154:SF33">
    <property type="entry name" value="TRANSCRIPTIONAL REPRESSOR SDPR"/>
    <property type="match status" value="1"/>
</dbReference>
<name>A0A543FF17_9NOCA</name>
<organism evidence="5 6">
    <name type="scientific">Nocardia bhagyanarayanae</name>
    <dbReference type="NCBI Taxonomy" id="1215925"/>
    <lineage>
        <taxon>Bacteria</taxon>
        <taxon>Bacillati</taxon>
        <taxon>Actinomycetota</taxon>
        <taxon>Actinomycetes</taxon>
        <taxon>Mycobacteriales</taxon>
        <taxon>Nocardiaceae</taxon>
        <taxon>Nocardia</taxon>
    </lineage>
</organism>
<dbReference type="InterPro" id="IPR011991">
    <property type="entry name" value="ArsR-like_HTH"/>
</dbReference>
<reference evidence="5 6" key="1">
    <citation type="submission" date="2019-06" db="EMBL/GenBank/DDBJ databases">
        <title>Sequencing the genomes of 1000 actinobacteria strains.</title>
        <authorList>
            <person name="Klenk H.-P."/>
        </authorList>
    </citation>
    <scope>NUCLEOTIDE SEQUENCE [LARGE SCALE GENOMIC DNA]</scope>
    <source>
        <strain evidence="5 6">DSM 103495</strain>
    </source>
</reference>
<dbReference type="Gene3D" id="1.10.10.10">
    <property type="entry name" value="Winged helix-like DNA-binding domain superfamily/Winged helix DNA-binding domain"/>
    <property type="match status" value="1"/>
</dbReference>
<dbReference type="Pfam" id="PF12840">
    <property type="entry name" value="HTH_20"/>
    <property type="match status" value="1"/>
</dbReference>
<accession>A0A543FF17</accession>
<dbReference type="GO" id="GO:0003700">
    <property type="term" value="F:DNA-binding transcription factor activity"/>
    <property type="evidence" value="ECO:0007669"/>
    <property type="project" value="InterPro"/>
</dbReference>
<evidence type="ECO:0000256" key="1">
    <source>
        <dbReference type="ARBA" id="ARBA00023015"/>
    </source>
</evidence>
<dbReference type="InterPro" id="IPR001845">
    <property type="entry name" value="HTH_ArsR_DNA-bd_dom"/>
</dbReference>
<dbReference type="GO" id="GO:0003677">
    <property type="term" value="F:DNA binding"/>
    <property type="evidence" value="ECO:0007669"/>
    <property type="project" value="UniProtKB-KW"/>
</dbReference>
<gene>
    <name evidence="5" type="ORF">FB390_4139</name>
</gene>
<keyword evidence="3" id="KW-0804">Transcription</keyword>
<dbReference type="SMART" id="SM00418">
    <property type="entry name" value="HTH_ARSR"/>
    <property type="match status" value="1"/>
</dbReference>
<dbReference type="PROSITE" id="PS50987">
    <property type="entry name" value="HTH_ARSR_2"/>
    <property type="match status" value="1"/>
</dbReference>
<keyword evidence="2" id="KW-0238">DNA-binding</keyword>
<dbReference type="InterPro" id="IPR036390">
    <property type="entry name" value="WH_DNA-bd_sf"/>
</dbReference>
<sequence length="111" mass="12273">MATFRDVDLAILGDPTRKAIFERLARRPSSVGELAESLPITRQAVSQHLRVLKEGGLVVATPEGTRRIYRIDPEGLAAIQAYFQQIWDDALTAFQKAADAAANDPEQENRP</sequence>
<dbReference type="RefSeq" id="WP_141810358.1">
    <property type="nucleotide sequence ID" value="NZ_VFPG01000001.1"/>
</dbReference>
<dbReference type="OrthoDB" id="3628603at2"/>
<keyword evidence="6" id="KW-1185">Reference proteome</keyword>
<evidence type="ECO:0000313" key="6">
    <source>
        <dbReference type="Proteomes" id="UP000316331"/>
    </source>
</evidence>
<evidence type="ECO:0000256" key="2">
    <source>
        <dbReference type="ARBA" id="ARBA00023125"/>
    </source>
</evidence>
<proteinExistence type="predicted"/>